<dbReference type="PANTHER" id="PTHR23259">
    <property type="entry name" value="RIDDLE"/>
    <property type="match status" value="1"/>
</dbReference>
<sequence length="77" mass="8246">MLQKILPLLMAILVIGPGITQGQQCGENASFTECGSACPLTCENPEPRMCTMQCVMGCFCNPGFVLLDGRCVKQSDC</sequence>
<dbReference type="InterPro" id="IPR051368">
    <property type="entry name" value="SerProtInhib-TIL_Domain"/>
</dbReference>
<evidence type="ECO:0000313" key="8">
    <source>
        <dbReference type="Proteomes" id="UP000594454"/>
    </source>
</evidence>
<keyword evidence="8" id="KW-1185">Reference proteome</keyword>
<feature type="chain" id="PRO_5031420152" description="TIL domain-containing protein" evidence="5">
    <location>
        <begin position="23"/>
        <end position="77"/>
    </location>
</feature>
<evidence type="ECO:0000256" key="1">
    <source>
        <dbReference type="ARBA" id="ARBA00007611"/>
    </source>
</evidence>
<dbReference type="Gene3D" id="2.10.25.10">
    <property type="entry name" value="Laminin"/>
    <property type="match status" value="1"/>
</dbReference>
<dbReference type="EMBL" id="LR899012">
    <property type="protein sequence ID" value="CAD7087414.1"/>
    <property type="molecule type" value="Genomic_DNA"/>
</dbReference>
<comment type="similarity">
    <text evidence="1">Belongs to the serine protease inhibitor-like (TIL domain-containing) family.</text>
</comment>
<keyword evidence="5" id="KW-0732">Signal</keyword>
<evidence type="ECO:0000313" key="7">
    <source>
        <dbReference type="EMBL" id="CAD7087414.1"/>
    </source>
</evidence>
<evidence type="ECO:0000256" key="3">
    <source>
        <dbReference type="ARBA" id="ARBA00022900"/>
    </source>
</evidence>
<evidence type="ECO:0000256" key="4">
    <source>
        <dbReference type="ARBA" id="ARBA00023157"/>
    </source>
</evidence>
<dbReference type="OrthoDB" id="6236007at2759"/>
<proteinExistence type="inferred from homology"/>
<keyword evidence="4" id="KW-1015">Disulfide bond</keyword>
<dbReference type="FunFam" id="2.10.25.10:FF:000055">
    <property type="entry name" value="alpha-tectorin isoform X1"/>
    <property type="match status" value="1"/>
</dbReference>
<dbReference type="InterPro" id="IPR002919">
    <property type="entry name" value="TIL_dom"/>
</dbReference>
<dbReference type="AlphaFoldDB" id="A0A7R8UWW8"/>
<dbReference type="CDD" id="cd19941">
    <property type="entry name" value="TIL"/>
    <property type="match status" value="1"/>
</dbReference>
<organism evidence="7 8">
    <name type="scientific">Hermetia illucens</name>
    <name type="common">Black soldier fly</name>
    <dbReference type="NCBI Taxonomy" id="343691"/>
    <lineage>
        <taxon>Eukaryota</taxon>
        <taxon>Metazoa</taxon>
        <taxon>Ecdysozoa</taxon>
        <taxon>Arthropoda</taxon>
        <taxon>Hexapoda</taxon>
        <taxon>Insecta</taxon>
        <taxon>Pterygota</taxon>
        <taxon>Neoptera</taxon>
        <taxon>Endopterygota</taxon>
        <taxon>Diptera</taxon>
        <taxon>Brachycera</taxon>
        <taxon>Stratiomyomorpha</taxon>
        <taxon>Stratiomyidae</taxon>
        <taxon>Hermetiinae</taxon>
        <taxon>Hermetia</taxon>
    </lineage>
</organism>
<gene>
    <name evidence="7" type="ORF">HERILL_LOCUS10124</name>
</gene>
<protein>
    <recommendedName>
        <fullName evidence="6">TIL domain-containing protein</fullName>
    </recommendedName>
</protein>
<feature type="domain" description="TIL" evidence="6">
    <location>
        <begin position="25"/>
        <end position="77"/>
    </location>
</feature>
<dbReference type="GO" id="GO:0004867">
    <property type="term" value="F:serine-type endopeptidase inhibitor activity"/>
    <property type="evidence" value="ECO:0007669"/>
    <property type="project" value="UniProtKB-KW"/>
</dbReference>
<keyword evidence="2" id="KW-0646">Protease inhibitor</keyword>
<dbReference type="PANTHER" id="PTHR23259:SF70">
    <property type="entry name" value="ACCESSORY GLAND PROTEIN ACP62F-RELATED"/>
    <property type="match status" value="1"/>
</dbReference>
<dbReference type="FunCoup" id="A0A7R8UWW8">
    <property type="interactions" value="41"/>
</dbReference>
<dbReference type="Proteomes" id="UP000594454">
    <property type="component" value="Chromosome 4"/>
</dbReference>
<feature type="signal peptide" evidence="5">
    <location>
        <begin position="1"/>
        <end position="22"/>
    </location>
</feature>
<keyword evidence="3" id="KW-0722">Serine protease inhibitor</keyword>
<dbReference type="Pfam" id="PF01826">
    <property type="entry name" value="TIL"/>
    <property type="match status" value="1"/>
</dbReference>
<evidence type="ECO:0000259" key="6">
    <source>
        <dbReference type="Pfam" id="PF01826"/>
    </source>
</evidence>
<reference evidence="7 8" key="1">
    <citation type="submission" date="2020-11" db="EMBL/GenBank/DDBJ databases">
        <authorList>
            <person name="Wallbank WR R."/>
            <person name="Pardo Diaz C."/>
            <person name="Kozak K."/>
            <person name="Martin S."/>
            <person name="Jiggins C."/>
            <person name="Moest M."/>
            <person name="Warren A I."/>
            <person name="Generalovic N T."/>
            <person name="Byers J.R.P. K."/>
            <person name="Montejo-Kovacevich G."/>
            <person name="Yen C E."/>
        </authorList>
    </citation>
    <scope>NUCLEOTIDE SEQUENCE [LARGE SCALE GENOMIC DNA]</scope>
</reference>
<evidence type="ECO:0000256" key="2">
    <source>
        <dbReference type="ARBA" id="ARBA00022690"/>
    </source>
</evidence>
<dbReference type="SUPFAM" id="SSF57567">
    <property type="entry name" value="Serine protease inhibitors"/>
    <property type="match status" value="1"/>
</dbReference>
<name>A0A7R8UWW8_HERIL</name>
<dbReference type="InParanoid" id="A0A7R8UWW8"/>
<dbReference type="InterPro" id="IPR036084">
    <property type="entry name" value="Ser_inhib-like_sf"/>
</dbReference>
<evidence type="ECO:0000256" key="5">
    <source>
        <dbReference type="SAM" id="SignalP"/>
    </source>
</evidence>
<accession>A0A7R8UWW8</accession>